<feature type="compositionally biased region" description="Polar residues" evidence="1">
    <location>
        <begin position="29"/>
        <end position="49"/>
    </location>
</feature>
<keyword evidence="2" id="KW-0812">Transmembrane</keyword>
<reference evidence="3" key="1">
    <citation type="journal article" date="2020" name="Stud. Mycol.">
        <title>101 Dothideomycetes genomes: a test case for predicting lifestyles and emergence of pathogens.</title>
        <authorList>
            <person name="Haridas S."/>
            <person name="Albert R."/>
            <person name="Binder M."/>
            <person name="Bloem J."/>
            <person name="Labutti K."/>
            <person name="Salamov A."/>
            <person name="Andreopoulos B."/>
            <person name="Baker S."/>
            <person name="Barry K."/>
            <person name="Bills G."/>
            <person name="Bluhm B."/>
            <person name="Cannon C."/>
            <person name="Castanera R."/>
            <person name="Culley D."/>
            <person name="Daum C."/>
            <person name="Ezra D."/>
            <person name="Gonzalez J."/>
            <person name="Henrissat B."/>
            <person name="Kuo A."/>
            <person name="Liang C."/>
            <person name="Lipzen A."/>
            <person name="Lutzoni F."/>
            <person name="Magnuson J."/>
            <person name="Mondo S."/>
            <person name="Nolan M."/>
            <person name="Ohm R."/>
            <person name="Pangilinan J."/>
            <person name="Park H.-J."/>
            <person name="Ramirez L."/>
            <person name="Alfaro M."/>
            <person name="Sun H."/>
            <person name="Tritt A."/>
            <person name="Yoshinaga Y."/>
            <person name="Zwiers L.-H."/>
            <person name="Turgeon B."/>
            <person name="Goodwin S."/>
            <person name="Spatafora J."/>
            <person name="Crous P."/>
            <person name="Grigoriev I."/>
        </authorList>
    </citation>
    <scope>NUCLEOTIDE SEQUENCE</scope>
    <source>
        <strain evidence="3">CBS 113979</strain>
    </source>
</reference>
<keyword evidence="4" id="KW-1185">Reference proteome</keyword>
<gene>
    <name evidence="3" type="ORF">K402DRAFT_459169</name>
</gene>
<protein>
    <submittedName>
        <fullName evidence="3">Uncharacterized protein</fullName>
    </submittedName>
</protein>
<organism evidence="3 4">
    <name type="scientific">Aulographum hederae CBS 113979</name>
    <dbReference type="NCBI Taxonomy" id="1176131"/>
    <lineage>
        <taxon>Eukaryota</taxon>
        <taxon>Fungi</taxon>
        <taxon>Dikarya</taxon>
        <taxon>Ascomycota</taxon>
        <taxon>Pezizomycotina</taxon>
        <taxon>Dothideomycetes</taxon>
        <taxon>Pleosporomycetidae</taxon>
        <taxon>Aulographales</taxon>
        <taxon>Aulographaceae</taxon>
    </lineage>
</organism>
<keyword evidence="2" id="KW-0472">Membrane</keyword>
<dbReference type="EMBL" id="ML977138">
    <property type="protein sequence ID" value="KAF1991950.1"/>
    <property type="molecule type" value="Genomic_DNA"/>
</dbReference>
<sequence length="370" mass="40381">MASFTVSGQVPRLMYQLPPSLRSAVLRSTRPQRSNRVLSYPSPQSASRTQLREFRTSKPLKKKHAPNLKTTTSATKQAVPPSNAPTKTPPKTKPTAQPASSRPPNSTSRTATPSNSYAPPSKSYSPPPKEYAPSPSSHAGIISALLASPTPTTLFTSPPSISRPYLIAARLTSTLALLCAGGLGSQFVSFAHENLSFYTRPMFAVATLGAFVMAMPGLYATHHLLKRLSVFSKEVAGGRKELFVKLEAHRTIWSPLRGRTVTVPLTAVNLRALPSAGENIAWQTWGARYEAAVQDKLARDKRQTVFLRPFLKIGRAFGSAFFEVKCAFYKENTMVFTTKTQGVWQMDVRGKFEDVRGVGGAKAIQQLFGI</sequence>
<dbReference type="Proteomes" id="UP000800041">
    <property type="component" value="Unassembled WGS sequence"/>
</dbReference>
<evidence type="ECO:0000313" key="4">
    <source>
        <dbReference type="Proteomes" id="UP000800041"/>
    </source>
</evidence>
<feature type="region of interest" description="Disordered" evidence="1">
    <location>
        <begin position="25"/>
        <end position="136"/>
    </location>
</feature>
<feature type="compositionally biased region" description="Polar residues" evidence="1">
    <location>
        <begin position="100"/>
        <end position="112"/>
    </location>
</feature>
<evidence type="ECO:0000256" key="1">
    <source>
        <dbReference type="SAM" id="MobiDB-lite"/>
    </source>
</evidence>
<evidence type="ECO:0000256" key="2">
    <source>
        <dbReference type="SAM" id="Phobius"/>
    </source>
</evidence>
<feature type="transmembrane region" description="Helical" evidence="2">
    <location>
        <begin position="202"/>
        <end position="221"/>
    </location>
</feature>
<proteinExistence type="predicted"/>
<dbReference type="AlphaFoldDB" id="A0A6G1HG03"/>
<feature type="transmembrane region" description="Helical" evidence="2">
    <location>
        <begin position="167"/>
        <end position="190"/>
    </location>
</feature>
<accession>A0A6G1HG03</accession>
<keyword evidence="2" id="KW-1133">Transmembrane helix</keyword>
<name>A0A6G1HG03_9PEZI</name>
<evidence type="ECO:0000313" key="3">
    <source>
        <dbReference type="EMBL" id="KAF1991950.1"/>
    </source>
</evidence>
<feature type="compositionally biased region" description="Low complexity" evidence="1">
    <location>
        <begin position="113"/>
        <end position="124"/>
    </location>
</feature>